<feature type="transmembrane region" description="Helical" evidence="1">
    <location>
        <begin position="30"/>
        <end position="53"/>
    </location>
</feature>
<feature type="transmembrane region" description="Helical" evidence="1">
    <location>
        <begin position="73"/>
        <end position="93"/>
    </location>
</feature>
<evidence type="ECO:0008006" key="4">
    <source>
        <dbReference type="Google" id="ProtNLM"/>
    </source>
</evidence>
<dbReference type="Proteomes" id="UP000176834">
    <property type="component" value="Unassembled WGS sequence"/>
</dbReference>
<name>A0A1F8EZK2_9BACT</name>
<protein>
    <recommendedName>
        <fullName evidence="4">Conjugal transfer protein TrbC</fullName>
    </recommendedName>
</protein>
<reference evidence="2 3" key="1">
    <citation type="journal article" date="2016" name="Nat. Commun.">
        <title>Thousands of microbial genomes shed light on interconnected biogeochemical processes in an aquifer system.</title>
        <authorList>
            <person name="Anantharaman K."/>
            <person name="Brown C.T."/>
            <person name="Hug L.A."/>
            <person name="Sharon I."/>
            <person name="Castelle C.J."/>
            <person name="Probst A.J."/>
            <person name="Thomas B.C."/>
            <person name="Singh A."/>
            <person name="Wilkins M.J."/>
            <person name="Karaoz U."/>
            <person name="Brodie E.L."/>
            <person name="Williams K.H."/>
            <person name="Hubbard S.S."/>
            <person name="Banfield J.F."/>
        </authorList>
    </citation>
    <scope>NUCLEOTIDE SEQUENCE [LARGE SCALE GENOMIC DNA]</scope>
</reference>
<dbReference type="AlphaFoldDB" id="A0A1F8EZK2"/>
<accession>A0A1F8EZK2</accession>
<dbReference type="EMBL" id="MGJN01000020">
    <property type="protein sequence ID" value="OGN06304.1"/>
    <property type="molecule type" value="Genomic_DNA"/>
</dbReference>
<evidence type="ECO:0000256" key="1">
    <source>
        <dbReference type="SAM" id="Phobius"/>
    </source>
</evidence>
<evidence type="ECO:0000313" key="2">
    <source>
        <dbReference type="EMBL" id="OGN06304.1"/>
    </source>
</evidence>
<organism evidence="2 3">
    <name type="scientific">Candidatus Yanofskybacteria bacterium RIFCSPHIGHO2_02_FULL_38_22b</name>
    <dbReference type="NCBI Taxonomy" id="1802673"/>
    <lineage>
        <taxon>Bacteria</taxon>
        <taxon>Candidatus Yanofskyibacteriota</taxon>
    </lineage>
</organism>
<sequence length="100" mass="10412">MFIFSVILAQGPQGVPIRLPDLISISENIAGFLMVAGGILAAIVIVVSGIYYLMSGSDSTKVKAARDMLKAGVIGSLIIFGVGVIIQTVKTLAENPVGFF</sequence>
<comment type="caution">
    <text evidence="2">The sequence shown here is derived from an EMBL/GenBank/DDBJ whole genome shotgun (WGS) entry which is preliminary data.</text>
</comment>
<proteinExistence type="predicted"/>
<gene>
    <name evidence="2" type="ORF">A3B86_04270</name>
</gene>
<evidence type="ECO:0000313" key="3">
    <source>
        <dbReference type="Proteomes" id="UP000176834"/>
    </source>
</evidence>
<keyword evidence="1" id="KW-0812">Transmembrane</keyword>
<keyword evidence="1" id="KW-0472">Membrane</keyword>
<keyword evidence="1" id="KW-1133">Transmembrane helix</keyword>